<comment type="caution">
    <text evidence="6">The sequence shown here is derived from an EMBL/GenBank/DDBJ whole genome shotgun (WGS) entry which is preliminary data.</text>
</comment>
<accession>A0A1J5J505</accession>
<evidence type="ECO:0000259" key="5">
    <source>
        <dbReference type="PROSITE" id="PS50850"/>
    </source>
</evidence>
<dbReference type="EMBL" id="MNZT01000002">
    <property type="protein sequence ID" value="OIQ00520.1"/>
    <property type="molecule type" value="Genomic_DNA"/>
</dbReference>
<dbReference type="InterPro" id="IPR020846">
    <property type="entry name" value="MFS_dom"/>
</dbReference>
<dbReference type="Gene3D" id="1.20.1250.20">
    <property type="entry name" value="MFS general substrate transporter like domains"/>
    <property type="match status" value="2"/>
</dbReference>
<evidence type="ECO:0000256" key="2">
    <source>
        <dbReference type="ARBA" id="ARBA00022989"/>
    </source>
</evidence>
<dbReference type="Proteomes" id="UP000183245">
    <property type="component" value="Unassembled WGS sequence"/>
</dbReference>
<evidence type="ECO:0000256" key="4">
    <source>
        <dbReference type="SAM" id="Phobius"/>
    </source>
</evidence>
<feature type="transmembrane region" description="Helical" evidence="4">
    <location>
        <begin position="148"/>
        <end position="168"/>
    </location>
</feature>
<gene>
    <name evidence="6" type="ORF">AUK40_00145</name>
</gene>
<feature type="transmembrane region" description="Helical" evidence="4">
    <location>
        <begin position="33"/>
        <end position="56"/>
    </location>
</feature>
<keyword evidence="3 4" id="KW-0472">Membrane</keyword>
<dbReference type="CDD" id="cd17370">
    <property type="entry name" value="MFS_MJ1317_like"/>
    <property type="match status" value="1"/>
</dbReference>
<keyword evidence="1 4" id="KW-0812">Transmembrane</keyword>
<feature type="transmembrane region" description="Helical" evidence="4">
    <location>
        <begin position="305"/>
        <end position="328"/>
    </location>
</feature>
<name>A0A1J5J505_9BACT</name>
<protein>
    <recommendedName>
        <fullName evidence="5">Major facilitator superfamily (MFS) profile domain-containing protein</fullName>
    </recommendedName>
</protein>
<dbReference type="InterPro" id="IPR036259">
    <property type="entry name" value="MFS_trans_sf"/>
</dbReference>
<feature type="domain" description="Major facilitator superfamily (MFS) profile" evidence="5">
    <location>
        <begin position="16"/>
        <end position="389"/>
    </location>
</feature>
<dbReference type="STRING" id="1817892.AUK40_00145"/>
<evidence type="ECO:0000256" key="1">
    <source>
        <dbReference type="ARBA" id="ARBA00022692"/>
    </source>
</evidence>
<dbReference type="PANTHER" id="PTHR23518">
    <property type="entry name" value="C-METHYLTRANSFERASE"/>
    <property type="match status" value="1"/>
</dbReference>
<feature type="transmembrane region" description="Helical" evidence="4">
    <location>
        <begin position="369"/>
        <end position="387"/>
    </location>
</feature>
<proteinExistence type="predicted"/>
<dbReference type="PROSITE" id="PS50850">
    <property type="entry name" value="MFS"/>
    <property type="match status" value="1"/>
</dbReference>
<evidence type="ECO:0000256" key="3">
    <source>
        <dbReference type="ARBA" id="ARBA00023136"/>
    </source>
</evidence>
<keyword evidence="2 4" id="KW-1133">Transmembrane helix</keyword>
<dbReference type="GO" id="GO:0022857">
    <property type="term" value="F:transmembrane transporter activity"/>
    <property type="evidence" value="ECO:0007669"/>
    <property type="project" value="InterPro"/>
</dbReference>
<organism evidence="6 7">
    <name type="scientific">Candidatus Wirthbacteria bacterium CG2_30_54_11</name>
    <dbReference type="NCBI Taxonomy" id="1817892"/>
    <lineage>
        <taxon>Bacteria</taxon>
        <taxon>Candidatus Wirthbacteria</taxon>
    </lineage>
</organism>
<feature type="transmembrane region" description="Helical" evidence="4">
    <location>
        <begin position="340"/>
        <end position="363"/>
    </location>
</feature>
<feature type="transmembrane region" description="Helical" evidence="4">
    <location>
        <begin position="282"/>
        <end position="299"/>
    </location>
</feature>
<reference evidence="6 7" key="1">
    <citation type="journal article" date="2016" name="Environ. Microbiol.">
        <title>Genomic resolution of a cold subsurface aquifer community provides metabolic insights for novel microbes adapted to high CO concentrations.</title>
        <authorList>
            <person name="Probst A.J."/>
            <person name="Castelle C.J."/>
            <person name="Singh A."/>
            <person name="Brown C.T."/>
            <person name="Anantharaman K."/>
            <person name="Sharon I."/>
            <person name="Hug L.A."/>
            <person name="Burstein D."/>
            <person name="Emerson J.B."/>
            <person name="Thomas B.C."/>
            <person name="Banfield J.F."/>
        </authorList>
    </citation>
    <scope>NUCLEOTIDE SEQUENCE [LARGE SCALE GENOMIC DNA]</scope>
    <source>
        <strain evidence="6">CG2_30_54_11</strain>
    </source>
</reference>
<dbReference type="Pfam" id="PF07690">
    <property type="entry name" value="MFS_1"/>
    <property type="match status" value="2"/>
</dbReference>
<dbReference type="InterPro" id="IPR011701">
    <property type="entry name" value="MFS"/>
</dbReference>
<dbReference type="PANTHER" id="PTHR23518:SF2">
    <property type="entry name" value="MAJOR FACILITATOR SUPERFAMILY TRANSPORTER"/>
    <property type="match status" value="1"/>
</dbReference>
<feature type="transmembrane region" description="Helical" evidence="4">
    <location>
        <begin position="174"/>
        <end position="193"/>
    </location>
</feature>
<evidence type="ECO:0000313" key="6">
    <source>
        <dbReference type="EMBL" id="OIQ00520.1"/>
    </source>
</evidence>
<evidence type="ECO:0000313" key="7">
    <source>
        <dbReference type="Proteomes" id="UP000183245"/>
    </source>
</evidence>
<sequence length="389" mass="42142">MEKQLSALRPPKIPPRVWYLSLVSLFNDTASEMLYPIMPIFITSVLGAPVFVIGIIEGVAEGVAALFKGVFGYWSDRLQKRKPFVVTGYGAAAVSKLLTALAYSWPLVLCARLVDRLGKGLRTGARDALLLEASDDSNRGFIFGFHRAMDSLGAVIGPLIALVLLNSFHFSIRHILFIAVIPASLSLLFFFLVKDTTRKILSNKVTLSLSIRDMPAKYKQFLLGMTIFSLGNSSDSFLILRAQSLGLSLSLVISAYMMYYLTNALMSAPAGRVADRIGPKKVLIAGLVIFTLVYTGFAVNSMPAMVWVLFAVYGLYIAFTDGVSKALIGSMTSVEKSGTAYGTFYTVTSLATLLASILGGILWSVFSPAITFAFAVICTLAALVIFTKL</sequence>
<feature type="transmembrane region" description="Helical" evidence="4">
    <location>
        <begin position="245"/>
        <end position="261"/>
    </location>
</feature>
<dbReference type="SUPFAM" id="SSF103473">
    <property type="entry name" value="MFS general substrate transporter"/>
    <property type="match status" value="1"/>
</dbReference>
<dbReference type="AlphaFoldDB" id="A0A1J5J505"/>